<organism evidence="1 2">
    <name type="scientific">Hymenobacter tibetensis</name>
    <dbReference type="NCBI Taxonomy" id="497967"/>
    <lineage>
        <taxon>Bacteria</taxon>
        <taxon>Pseudomonadati</taxon>
        <taxon>Bacteroidota</taxon>
        <taxon>Cytophagia</taxon>
        <taxon>Cytophagales</taxon>
        <taxon>Hymenobacteraceae</taxon>
        <taxon>Hymenobacter</taxon>
    </lineage>
</organism>
<dbReference type="RefSeq" id="WP_243800035.1">
    <property type="nucleotide sequence ID" value="NZ_CP094669.1"/>
</dbReference>
<gene>
    <name evidence="1" type="ORF">MTX78_03750</name>
</gene>
<proteinExistence type="predicted"/>
<name>A0ABY4D6U2_9BACT</name>
<protein>
    <submittedName>
        <fullName evidence="1">Uncharacterized protein</fullName>
    </submittedName>
</protein>
<dbReference type="Proteomes" id="UP000831113">
    <property type="component" value="Chromosome"/>
</dbReference>
<evidence type="ECO:0000313" key="2">
    <source>
        <dbReference type="Proteomes" id="UP000831113"/>
    </source>
</evidence>
<evidence type="ECO:0000313" key="1">
    <source>
        <dbReference type="EMBL" id="UOG75713.1"/>
    </source>
</evidence>
<accession>A0ABY4D6U2</accession>
<keyword evidence="2" id="KW-1185">Reference proteome</keyword>
<sequence>MDTLPITPIYGANTERRHQAFLVCVAGLAERHKCYLQDEGRRITDCYSLELGNLSSRIEIQQDVPSTLYEELLTCWKHCFS</sequence>
<reference evidence="1 2" key="1">
    <citation type="submission" date="2022-03" db="EMBL/GenBank/DDBJ databases">
        <title>Hymenobactersp. isolated from the air.</title>
        <authorList>
            <person name="Won M."/>
            <person name="Kwon S.-W."/>
        </authorList>
    </citation>
    <scope>NUCLEOTIDE SEQUENCE [LARGE SCALE GENOMIC DNA]</scope>
    <source>
        <strain evidence="1 2">KACC 21982</strain>
    </source>
</reference>
<dbReference type="EMBL" id="CP094669">
    <property type="protein sequence ID" value="UOG75713.1"/>
    <property type="molecule type" value="Genomic_DNA"/>
</dbReference>